<dbReference type="OrthoDB" id="7013010at2"/>
<evidence type="ECO:0000313" key="1">
    <source>
        <dbReference type="EMBL" id="PWE87070.1"/>
    </source>
</evidence>
<comment type="caution">
    <text evidence="1">The sequence shown here is derived from an EMBL/GenBank/DDBJ whole genome shotgun (WGS) entry which is preliminary data.</text>
</comment>
<sequence>MIALEVFKKILEENGDKFPLLTLDEFFDGNSEEDSIAPNQWENGRPTLDEMWKKFREIEKLPNVAWVRVALHDDTEIVEEDGMERVNLVGDSVIVCTDMEADELENIVDCDWLCSDGVTESEPALYYSCIPEIPENYQCLEIVWD</sequence>
<evidence type="ECO:0000313" key="2">
    <source>
        <dbReference type="Proteomes" id="UP000245288"/>
    </source>
</evidence>
<gene>
    <name evidence="1" type="ORF">LG34_05880</name>
</gene>
<reference evidence="1 2" key="1">
    <citation type="submission" date="2014-09" db="EMBL/GenBank/DDBJ databases">
        <title>Butyrate-producing bacteria isolated from human gut.</title>
        <authorList>
            <person name="Zhang Q."/>
            <person name="Zhao L."/>
        </authorList>
    </citation>
    <scope>NUCLEOTIDE SEQUENCE [LARGE SCALE GENOMIC DNA]</scope>
    <source>
        <strain evidence="1 2">21</strain>
    </source>
</reference>
<name>A0A2V1JQ46_EUBRA</name>
<dbReference type="RefSeq" id="WP_109215216.1">
    <property type="nucleotide sequence ID" value="NZ_CABMEW010000006.1"/>
</dbReference>
<keyword evidence="2" id="KW-1185">Reference proteome</keyword>
<dbReference type="Proteomes" id="UP000245288">
    <property type="component" value="Unassembled WGS sequence"/>
</dbReference>
<protein>
    <submittedName>
        <fullName evidence="1">Uncharacterized protein</fullName>
    </submittedName>
</protein>
<organism evidence="1 2">
    <name type="scientific">Eubacterium ramulus</name>
    <dbReference type="NCBI Taxonomy" id="39490"/>
    <lineage>
        <taxon>Bacteria</taxon>
        <taxon>Bacillati</taxon>
        <taxon>Bacillota</taxon>
        <taxon>Clostridia</taxon>
        <taxon>Eubacteriales</taxon>
        <taxon>Eubacteriaceae</taxon>
        <taxon>Eubacterium</taxon>
    </lineage>
</organism>
<dbReference type="EMBL" id="JRFU01000061">
    <property type="protein sequence ID" value="PWE87070.1"/>
    <property type="molecule type" value="Genomic_DNA"/>
</dbReference>
<proteinExistence type="predicted"/>
<dbReference type="AlphaFoldDB" id="A0A2V1JQ46"/>
<accession>A0A2V1JQ46</accession>